<evidence type="ECO:0000259" key="9">
    <source>
        <dbReference type="Pfam" id="PF04324"/>
    </source>
</evidence>
<dbReference type="Gene3D" id="1.10.10.1100">
    <property type="entry name" value="BFD-like [2Fe-2S]-binding domain"/>
    <property type="match status" value="1"/>
</dbReference>
<evidence type="ECO:0000256" key="7">
    <source>
        <dbReference type="ARBA" id="ARBA00039386"/>
    </source>
</evidence>
<comment type="caution">
    <text evidence="10">The sequence shown here is derived from an EMBL/GenBank/DDBJ whole genome shotgun (WGS) entry which is preliminary data.</text>
</comment>
<name>A0A2S9YLZ6_9BACT</name>
<dbReference type="GO" id="GO:0046872">
    <property type="term" value="F:metal ion binding"/>
    <property type="evidence" value="ECO:0007669"/>
    <property type="project" value="UniProtKB-KW"/>
</dbReference>
<organism evidence="10 11">
    <name type="scientific">Enhygromyxa salina</name>
    <dbReference type="NCBI Taxonomy" id="215803"/>
    <lineage>
        <taxon>Bacteria</taxon>
        <taxon>Pseudomonadati</taxon>
        <taxon>Myxococcota</taxon>
        <taxon>Polyangia</taxon>
        <taxon>Nannocystales</taxon>
        <taxon>Nannocystaceae</taxon>
        <taxon>Enhygromyxa</taxon>
    </lineage>
</organism>
<dbReference type="EMBL" id="PVNL01000083">
    <property type="protein sequence ID" value="PRQ06129.1"/>
    <property type="molecule type" value="Genomic_DNA"/>
</dbReference>
<evidence type="ECO:0000313" key="10">
    <source>
        <dbReference type="EMBL" id="PRQ06129.1"/>
    </source>
</evidence>
<comment type="similarity">
    <text evidence="8">Belongs to the Bfd family.</text>
</comment>
<evidence type="ECO:0000256" key="6">
    <source>
        <dbReference type="ARBA" id="ARBA00023014"/>
    </source>
</evidence>
<dbReference type="AlphaFoldDB" id="A0A2S9YLZ6"/>
<dbReference type="GO" id="GO:0051537">
    <property type="term" value="F:2 iron, 2 sulfur cluster binding"/>
    <property type="evidence" value="ECO:0007669"/>
    <property type="project" value="UniProtKB-KW"/>
</dbReference>
<keyword evidence="6" id="KW-0411">Iron-sulfur</keyword>
<evidence type="ECO:0000256" key="1">
    <source>
        <dbReference type="ARBA" id="ARBA00022448"/>
    </source>
</evidence>
<dbReference type="Pfam" id="PF04324">
    <property type="entry name" value="Fer2_BFD"/>
    <property type="match status" value="1"/>
</dbReference>
<evidence type="ECO:0000256" key="5">
    <source>
        <dbReference type="ARBA" id="ARBA00023004"/>
    </source>
</evidence>
<evidence type="ECO:0000256" key="2">
    <source>
        <dbReference type="ARBA" id="ARBA00022714"/>
    </source>
</evidence>
<dbReference type="PANTHER" id="PTHR37424">
    <property type="entry name" value="BACTERIOFERRITIN-ASSOCIATED FERREDOXIN"/>
    <property type="match status" value="1"/>
</dbReference>
<dbReference type="RefSeq" id="WP_106091109.1">
    <property type="nucleotide sequence ID" value="NZ_PVNL01000083.1"/>
</dbReference>
<dbReference type="OrthoDB" id="7428628at2"/>
<keyword evidence="5" id="KW-0408">Iron</keyword>
<evidence type="ECO:0000256" key="8">
    <source>
        <dbReference type="ARBA" id="ARBA00046332"/>
    </source>
</evidence>
<proteinExistence type="inferred from homology"/>
<keyword evidence="2" id="KW-0001">2Fe-2S</keyword>
<gene>
    <name evidence="10" type="ORF">ENSA7_41630</name>
</gene>
<dbReference type="PANTHER" id="PTHR37424:SF1">
    <property type="entry name" value="BACTERIOFERRITIN-ASSOCIATED FERREDOXIN"/>
    <property type="match status" value="1"/>
</dbReference>
<evidence type="ECO:0000256" key="4">
    <source>
        <dbReference type="ARBA" id="ARBA00022982"/>
    </source>
</evidence>
<feature type="domain" description="BFD-like [2Fe-2S]-binding" evidence="9">
    <location>
        <begin position="2"/>
        <end position="49"/>
    </location>
</feature>
<dbReference type="Proteomes" id="UP000238823">
    <property type="component" value="Unassembled WGS sequence"/>
</dbReference>
<dbReference type="InterPro" id="IPR041854">
    <property type="entry name" value="BFD-like_2Fe2S-bd_dom_sf"/>
</dbReference>
<reference evidence="10 11" key="1">
    <citation type="submission" date="2018-03" db="EMBL/GenBank/DDBJ databases">
        <title>Draft Genome Sequences of the Obligatory Marine Myxobacteria Enhygromyxa salina SWB007.</title>
        <authorList>
            <person name="Poehlein A."/>
            <person name="Moghaddam J.A."/>
            <person name="Harms H."/>
            <person name="Alanjari M."/>
            <person name="Koenig G.M."/>
            <person name="Daniel R."/>
            <person name="Schaeberle T.F."/>
        </authorList>
    </citation>
    <scope>NUCLEOTIDE SEQUENCE [LARGE SCALE GENOMIC DNA]</scope>
    <source>
        <strain evidence="10 11">SWB007</strain>
    </source>
</reference>
<keyword evidence="1" id="KW-0813">Transport</keyword>
<evidence type="ECO:0000256" key="3">
    <source>
        <dbReference type="ARBA" id="ARBA00022723"/>
    </source>
</evidence>
<dbReference type="InterPro" id="IPR052371">
    <property type="entry name" value="BFD-associated_ferredoxin"/>
</dbReference>
<sequence>MLVCICKGVSDRRITEEIRRGACTVRQIQECCQAGTDCKSCVRQIRQMLTTHSHAHQPATDSP</sequence>
<keyword evidence="4" id="KW-0249">Electron transport</keyword>
<keyword evidence="3" id="KW-0479">Metal-binding</keyword>
<accession>A0A2S9YLZ6</accession>
<protein>
    <recommendedName>
        <fullName evidence="7">Bacterioferritin-associated ferredoxin</fullName>
    </recommendedName>
</protein>
<evidence type="ECO:0000313" key="11">
    <source>
        <dbReference type="Proteomes" id="UP000238823"/>
    </source>
</evidence>
<dbReference type="InterPro" id="IPR007419">
    <property type="entry name" value="BFD-like_2Fe2S-bd_dom"/>
</dbReference>